<dbReference type="PATRIC" id="fig|765912.4.peg.56"/>
<dbReference type="InterPro" id="IPR045378">
    <property type="entry name" value="LNT_N"/>
</dbReference>
<evidence type="ECO:0000313" key="11">
    <source>
        <dbReference type="EMBL" id="AGA88937.1"/>
    </source>
</evidence>
<dbReference type="GO" id="GO:0005886">
    <property type="term" value="C:plasma membrane"/>
    <property type="evidence" value="ECO:0007669"/>
    <property type="project" value="UniProtKB-SubCell"/>
</dbReference>
<keyword evidence="5 9" id="KW-0812">Transmembrane</keyword>
<keyword evidence="12" id="KW-1185">Reference proteome</keyword>
<feature type="transmembrane region" description="Helical" evidence="9">
    <location>
        <begin position="87"/>
        <end position="108"/>
    </location>
</feature>
<organism evidence="11 12">
    <name type="scientific">Thioflavicoccus mobilis 8321</name>
    <dbReference type="NCBI Taxonomy" id="765912"/>
    <lineage>
        <taxon>Bacteria</taxon>
        <taxon>Pseudomonadati</taxon>
        <taxon>Pseudomonadota</taxon>
        <taxon>Gammaproteobacteria</taxon>
        <taxon>Chromatiales</taxon>
        <taxon>Chromatiaceae</taxon>
        <taxon>Thioflavicoccus</taxon>
    </lineage>
</organism>
<comment type="catalytic activity">
    <reaction evidence="9">
        <text>N-terminal S-1,2-diacyl-sn-glyceryl-L-cysteinyl-[lipoprotein] + a glycerophospholipid = N-acyl-S-1,2-diacyl-sn-glyceryl-L-cysteinyl-[lipoprotein] + a 2-acyl-sn-glycero-3-phospholipid + H(+)</text>
        <dbReference type="Rhea" id="RHEA:48228"/>
        <dbReference type="Rhea" id="RHEA-COMP:14681"/>
        <dbReference type="Rhea" id="RHEA-COMP:14684"/>
        <dbReference type="ChEBI" id="CHEBI:15378"/>
        <dbReference type="ChEBI" id="CHEBI:136912"/>
        <dbReference type="ChEBI" id="CHEBI:140656"/>
        <dbReference type="ChEBI" id="CHEBI:140657"/>
        <dbReference type="ChEBI" id="CHEBI:140660"/>
        <dbReference type="EC" id="2.3.1.269"/>
    </reaction>
</comment>
<gene>
    <name evidence="9" type="primary">lnt</name>
    <name evidence="11" type="ORF">Thimo_0060</name>
</gene>
<dbReference type="HOGENOM" id="CLU_019563_3_0_6"/>
<dbReference type="CDD" id="cd07571">
    <property type="entry name" value="ALP_N-acyl_transferase"/>
    <property type="match status" value="1"/>
</dbReference>
<dbReference type="PANTHER" id="PTHR38686:SF1">
    <property type="entry name" value="APOLIPOPROTEIN N-ACYLTRANSFERASE"/>
    <property type="match status" value="1"/>
</dbReference>
<feature type="domain" description="CN hydrolase" evidence="10">
    <location>
        <begin position="233"/>
        <end position="471"/>
    </location>
</feature>
<evidence type="ECO:0000256" key="2">
    <source>
        <dbReference type="ARBA" id="ARBA00010065"/>
    </source>
</evidence>
<keyword evidence="4 9" id="KW-0808">Transferase</keyword>
<dbReference type="EC" id="2.3.1.269" evidence="9"/>
<comment type="similarity">
    <text evidence="2 9">Belongs to the CN hydrolase family. Apolipoprotein N-acyltransferase subfamily.</text>
</comment>
<feature type="transmembrane region" description="Helical" evidence="9">
    <location>
        <begin position="478"/>
        <end position="501"/>
    </location>
</feature>
<comment type="function">
    <text evidence="9">Catalyzes the phospholipid dependent N-acylation of the N-terminal cysteine of apolipoprotein, the last step in lipoprotein maturation.</text>
</comment>
<feature type="transmembrane region" description="Helical" evidence="9">
    <location>
        <begin position="56"/>
        <end position="75"/>
    </location>
</feature>
<dbReference type="eggNOG" id="COG0815">
    <property type="taxonomic scope" value="Bacteria"/>
</dbReference>
<dbReference type="UniPathway" id="UPA00666"/>
<dbReference type="OrthoDB" id="9804277at2"/>
<dbReference type="InterPro" id="IPR003010">
    <property type="entry name" value="C-N_Hydrolase"/>
</dbReference>
<comment type="pathway">
    <text evidence="9">Protein modification; lipoprotein biosynthesis (N-acyl transfer).</text>
</comment>
<dbReference type="GO" id="GO:0016410">
    <property type="term" value="F:N-acyltransferase activity"/>
    <property type="evidence" value="ECO:0007669"/>
    <property type="project" value="UniProtKB-UniRule"/>
</dbReference>
<dbReference type="Gene3D" id="3.60.110.10">
    <property type="entry name" value="Carbon-nitrogen hydrolase"/>
    <property type="match status" value="1"/>
</dbReference>
<dbReference type="SUPFAM" id="SSF56317">
    <property type="entry name" value="Carbon-nitrogen hydrolase"/>
    <property type="match status" value="1"/>
</dbReference>
<dbReference type="RefSeq" id="WP_015279087.1">
    <property type="nucleotide sequence ID" value="NC_019940.1"/>
</dbReference>
<proteinExistence type="inferred from homology"/>
<dbReference type="Pfam" id="PF20154">
    <property type="entry name" value="LNT_N"/>
    <property type="match status" value="1"/>
</dbReference>
<keyword evidence="11" id="KW-0449">Lipoprotein</keyword>
<keyword evidence="3 9" id="KW-1003">Cell membrane</keyword>
<dbReference type="PANTHER" id="PTHR38686">
    <property type="entry name" value="APOLIPOPROTEIN N-ACYLTRANSFERASE"/>
    <property type="match status" value="1"/>
</dbReference>
<dbReference type="EMBL" id="CP003051">
    <property type="protein sequence ID" value="AGA88937.1"/>
    <property type="molecule type" value="Genomic_DNA"/>
</dbReference>
<evidence type="ECO:0000259" key="10">
    <source>
        <dbReference type="PROSITE" id="PS50263"/>
    </source>
</evidence>
<evidence type="ECO:0000256" key="4">
    <source>
        <dbReference type="ARBA" id="ARBA00022679"/>
    </source>
</evidence>
<sequence length="509" mass="55582">MPPSPPRLRAWLSPALALVAGVLGVLAFAPFSWYLLAPVAVALFYQGLQARRGVGAFLVGWAFGLGLLGFGVFWIRISMDQFGNMDAWAADLLAGLFIAAMALYYGLAGWLIGRLDRGPFWVGPLFALPGAWVLLEWLRGWLFTGFPWLAIGYSQVDSPLAGFAPLAGVYGVSLVVAVAGGLLWLAIWGARGRPAPLRWAAIAGLLALYLVGAALRPVPWTEPRDAELRATVLQGNVAQEVKWDAGARVPTIENYLELTIQNLDSQVLVWPETALPDFLNRLREPLIDPLAERLREEGVDLVFGVPVWDEADDAYYNGLMSIGSAESIYYKRHLVPFGEFLPFHRWLGPLVEWFEVPMSDFRRGHMARPLIQVDGLPVGVSICYEDAFPSELGEALPEAAYLINVSNDGWFGDSLAPHQHLEIARMRALENARPLLRATNTGISAVIDHRGRLVGTVPAFERGAFSASIQPRRGATPFATLGNTPAIALAALLLAVGAFLARRRRVSSD</sequence>
<evidence type="ECO:0000256" key="3">
    <source>
        <dbReference type="ARBA" id="ARBA00022475"/>
    </source>
</evidence>
<feature type="transmembrane region" description="Helical" evidence="9">
    <location>
        <begin position="120"/>
        <end position="142"/>
    </location>
</feature>
<dbReference type="NCBIfam" id="TIGR00546">
    <property type="entry name" value="lnt"/>
    <property type="match status" value="1"/>
</dbReference>
<feature type="transmembrane region" description="Helical" evidence="9">
    <location>
        <begin position="15"/>
        <end position="44"/>
    </location>
</feature>
<keyword evidence="8 9" id="KW-0012">Acyltransferase</keyword>
<dbReference type="HAMAP" id="MF_01148">
    <property type="entry name" value="Lnt"/>
    <property type="match status" value="1"/>
</dbReference>
<dbReference type="InterPro" id="IPR004563">
    <property type="entry name" value="Apolipo_AcylTrfase"/>
</dbReference>
<dbReference type="PROSITE" id="PS50263">
    <property type="entry name" value="CN_HYDROLASE"/>
    <property type="match status" value="1"/>
</dbReference>
<dbReference type="KEGG" id="tmb:Thimo_0060"/>
<protein>
    <recommendedName>
        <fullName evidence="9">Apolipoprotein N-acyltransferase</fullName>
        <shortName evidence="9">ALP N-acyltransferase</shortName>
        <ecNumber evidence="9">2.3.1.269</ecNumber>
    </recommendedName>
</protein>
<dbReference type="Pfam" id="PF00795">
    <property type="entry name" value="CN_hydrolase"/>
    <property type="match status" value="1"/>
</dbReference>
<dbReference type="AlphaFoldDB" id="L0GT04"/>
<evidence type="ECO:0000313" key="12">
    <source>
        <dbReference type="Proteomes" id="UP000010816"/>
    </source>
</evidence>
<keyword evidence="6 9" id="KW-1133">Transmembrane helix</keyword>
<evidence type="ECO:0000256" key="1">
    <source>
        <dbReference type="ARBA" id="ARBA00004651"/>
    </source>
</evidence>
<feature type="transmembrane region" description="Helical" evidence="9">
    <location>
        <begin position="162"/>
        <end position="185"/>
    </location>
</feature>
<evidence type="ECO:0000256" key="7">
    <source>
        <dbReference type="ARBA" id="ARBA00023136"/>
    </source>
</evidence>
<evidence type="ECO:0000256" key="9">
    <source>
        <dbReference type="HAMAP-Rule" id="MF_01148"/>
    </source>
</evidence>
<name>L0GT04_9GAMM</name>
<dbReference type="STRING" id="765912.Thimo_0060"/>
<feature type="transmembrane region" description="Helical" evidence="9">
    <location>
        <begin position="197"/>
        <end position="215"/>
    </location>
</feature>
<evidence type="ECO:0000256" key="8">
    <source>
        <dbReference type="ARBA" id="ARBA00023315"/>
    </source>
</evidence>
<dbReference type="GO" id="GO:0042158">
    <property type="term" value="P:lipoprotein biosynthetic process"/>
    <property type="evidence" value="ECO:0007669"/>
    <property type="project" value="UniProtKB-UniRule"/>
</dbReference>
<comment type="subcellular location">
    <subcellularLocation>
        <location evidence="1 9">Cell membrane</location>
        <topology evidence="1 9">Multi-pass membrane protein</topology>
    </subcellularLocation>
</comment>
<reference evidence="11 12" key="1">
    <citation type="submission" date="2011-09" db="EMBL/GenBank/DDBJ databases">
        <title>Complete sequence of chromosome of Thioflavicoccus mobilis 8321.</title>
        <authorList>
            <consortium name="US DOE Joint Genome Institute"/>
            <person name="Lucas S."/>
            <person name="Han J."/>
            <person name="Lapidus A."/>
            <person name="Cheng J.-F."/>
            <person name="Goodwin L."/>
            <person name="Pitluck S."/>
            <person name="Peters L."/>
            <person name="Ovchinnikova G."/>
            <person name="Lu M."/>
            <person name="Detter J.C."/>
            <person name="Han C."/>
            <person name="Tapia R."/>
            <person name="Land M."/>
            <person name="Hauser L."/>
            <person name="Kyrpides N."/>
            <person name="Ivanova N."/>
            <person name="Pagani I."/>
            <person name="Vogl K."/>
            <person name="Liu Z."/>
            <person name="Imhoff J."/>
            <person name="Thiel V."/>
            <person name="Frigaard N.-U."/>
            <person name="Bryant D."/>
            <person name="Woyke T."/>
        </authorList>
    </citation>
    <scope>NUCLEOTIDE SEQUENCE [LARGE SCALE GENOMIC DNA]</scope>
    <source>
        <strain evidence="11 12">8321</strain>
    </source>
</reference>
<dbReference type="InterPro" id="IPR036526">
    <property type="entry name" value="C-N_Hydrolase_sf"/>
</dbReference>
<dbReference type="Proteomes" id="UP000010816">
    <property type="component" value="Chromosome"/>
</dbReference>
<evidence type="ECO:0000256" key="6">
    <source>
        <dbReference type="ARBA" id="ARBA00022989"/>
    </source>
</evidence>
<accession>L0GT04</accession>
<keyword evidence="7 9" id="KW-0472">Membrane</keyword>
<evidence type="ECO:0000256" key="5">
    <source>
        <dbReference type="ARBA" id="ARBA00022692"/>
    </source>
</evidence>